<keyword evidence="2" id="KW-1185">Reference proteome</keyword>
<gene>
    <name evidence="1" type="ordered locus">Nwat_2826</name>
</gene>
<keyword evidence="1" id="KW-0472">Membrane</keyword>
<dbReference type="AlphaFoldDB" id="D8KBD5"/>
<evidence type="ECO:0000313" key="2">
    <source>
        <dbReference type="Proteomes" id="UP000000393"/>
    </source>
</evidence>
<dbReference type="Gene3D" id="3.20.20.80">
    <property type="entry name" value="Glycosidases"/>
    <property type="match status" value="1"/>
</dbReference>
<accession>D8KBD5</accession>
<name>D8KBD5_NITWC</name>
<proteinExistence type="predicted"/>
<dbReference type="Proteomes" id="UP000000393">
    <property type="component" value="Chromosome"/>
</dbReference>
<dbReference type="KEGG" id="nwa:Nwat_2826"/>
<dbReference type="InterPro" id="IPR017853">
    <property type="entry name" value="GH"/>
</dbReference>
<dbReference type="HOGENOM" id="CLU_070568_0_0_6"/>
<dbReference type="EMBL" id="CP002086">
    <property type="protein sequence ID" value="ADJ29582.1"/>
    <property type="molecule type" value="Genomic_DNA"/>
</dbReference>
<sequence>MSLVKIPFISIYYVSIYVLLNLSLSAGAATLDEQICSNEKIQKLDLTSAEPQLLLREPLYGVTVDSVDHLNYIVRSLRSLPRMPTTRIVFDEFVPAKNYKKAVNEISRASYVMGEILDSSAMSQYSWQEYRDRVIEYLEVLGPKVHIWEIGNEVNGEWLGDPSHVVKKVQTAYDLVKSYKGKTALTLYYNENCWMYPWEEMFQWAESKIPSYMKQGLDYVLVSYYESDCNNLKPDWKNVFDRLGQVFPNSKLGFGEVGTAIKSQKADYLRRYYTLPINHPRYIGGHFWWYFKQDMVPKKKPLWSVLKEVME</sequence>
<reference evidence="1 2" key="1">
    <citation type="submission" date="2010-06" db="EMBL/GenBank/DDBJ databases">
        <title>Complete sequence of chromosome of Nitrosococcus watsoni C-113.</title>
        <authorList>
            <consortium name="US DOE Joint Genome Institute"/>
            <person name="Lucas S."/>
            <person name="Copeland A."/>
            <person name="Lapidus A."/>
            <person name="Cheng J.-F."/>
            <person name="Bruce D."/>
            <person name="Goodwin L."/>
            <person name="Pitluck S."/>
            <person name="Malfatti S.A."/>
            <person name="Chain P.S.G."/>
            <person name="Land M."/>
            <person name="Hauser L."/>
            <person name="Kyrpides N."/>
            <person name="Ivanova N."/>
            <person name="Cambell M.A."/>
            <person name="Heidelberg J.F."/>
            <person name="Klotz M.G."/>
            <person name="Woyke T."/>
        </authorList>
    </citation>
    <scope>NUCLEOTIDE SEQUENCE [LARGE SCALE GENOMIC DNA]</scope>
    <source>
        <strain evidence="1 2">C-113</strain>
    </source>
</reference>
<dbReference type="eggNOG" id="COG3291">
    <property type="taxonomic scope" value="Bacteria"/>
</dbReference>
<dbReference type="RefSeq" id="WP_013221647.1">
    <property type="nucleotide sequence ID" value="NC_014315.1"/>
</dbReference>
<evidence type="ECO:0000313" key="1">
    <source>
        <dbReference type="EMBL" id="ADJ29582.1"/>
    </source>
</evidence>
<organism evidence="1 2">
    <name type="scientific">Nitrosococcus watsoni (strain C-113)</name>
    <dbReference type="NCBI Taxonomy" id="105559"/>
    <lineage>
        <taxon>Bacteria</taxon>
        <taxon>Pseudomonadati</taxon>
        <taxon>Pseudomonadota</taxon>
        <taxon>Gammaproteobacteria</taxon>
        <taxon>Chromatiales</taxon>
        <taxon>Chromatiaceae</taxon>
        <taxon>Nitrosococcus</taxon>
    </lineage>
</organism>
<dbReference type="SUPFAM" id="SSF51445">
    <property type="entry name" value="(Trans)glycosidases"/>
    <property type="match status" value="1"/>
</dbReference>
<protein>
    <submittedName>
        <fullName evidence="1">Putative transmembrane protein</fullName>
    </submittedName>
</protein>
<keyword evidence="1" id="KW-0812">Transmembrane</keyword>